<gene>
    <name evidence="1" type="ORF">J3R75_002637</name>
</gene>
<dbReference type="RefSeq" id="WP_307262112.1">
    <property type="nucleotide sequence ID" value="NZ_JAUSVL010000001.1"/>
</dbReference>
<accession>A0AAE4APH2</accession>
<evidence type="ECO:0000313" key="1">
    <source>
        <dbReference type="EMBL" id="MDQ0290530.1"/>
    </source>
</evidence>
<evidence type="ECO:0000313" key="2">
    <source>
        <dbReference type="Proteomes" id="UP001238163"/>
    </source>
</evidence>
<reference evidence="1" key="1">
    <citation type="submission" date="2023-07" db="EMBL/GenBank/DDBJ databases">
        <title>Genomic Encyclopedia of Type Strains, Phase IV (KMG-IV): sequencing the most valuable type-strain genomes for metagenomic binning, comparative biology and taxonomic classification.</title>
        <authorList>
            <person name="Goeker M."/>
        </authorList>
    </citation>
    <scope>NUCLEOTIDE SEQUENCE</scope>
    <source>
        <strain evidence="1">DSM 24202</strain>
    </source>
</reference>
<name>A0AAE4APH2_9BACT</name>
<protein>
    <submittedName>
        <fullName evidence="1">Nucleotidyltransferase component of viral defense system</fullName>
    </submittedName>
</protein>
<dbReference type="EMBL" id="JAUSVL010000001">
    <property type="protein sequence ID" value="MDQ0290530.1"/>
    <property type="molecule type" value="Genomic_DNA"/>
</dbReference>
<dbReference type="Pfam" id="PF08843">
    <property type="entry name" value="AbiEii"/>
    <property type="match status" value="1"/>
</dbReference>
<keyword evidence="2" id="KW-1185">Reference proteome</keyword>
<comment type="caution">
    <text evidence="1">The sequence shown here is derived from an EMBL/GenBank/DDBJ whole genome shotgun (WGS) entry which is preliminary data.</text>
</comment>
<proteinExistence type="predicted"/>
<dbReference type="Proteomes" id="UP001238163">
    <property type="component" value="Unassembled WGS sequence"/>
</dbReference>
<sequence>MKEEALALVRGMSDSGQALNQLREYLQAFVLRSLHESEAFRPLAFVGGTALRFLHNLPRFSEDLDFSLVSAEGYDGREWMAKVKRDLTLAGFNPEVTWNDRKIVHTGWVRVSDLLHDAGLSAMSAEKLAIKVEIDTRPPAGARCERRVVTRHVTFLLQYYDPPSLLAGKLHAAITRKYSKGRDWYDLVWYLSQRPPLIPNLTLLQNALDQTQGAGRYYAPDWRERVRERLLALDFQAIADDVSPFLERPQDAALLTRDNLDGLLGSSGQ</sequence>
<dbReference type="Gene3D" id="3.10.450.620">
    <property type="entry name" value="JHP933, nucleotidyltransferase-like core domain"/>
    <property type="match status" value="1"/>
</dbReference>
<organism evidence="1 2">
    <name type="scientific">Oligosphaera ethanolica</name>
    <dbReference type="NCBI Taxonomy" id="760260"/>
    <lineage>
        <taxon>Bacteria</taxon>
        <taxon>Pseudomonadati</taxon>
        <taxon>Lentisphaerota</taxon>
        <taxon>Oligosphaeria</taxon>
        <taxon>Oligosphaerales</taxon>
        <taxon>Oligosphaeraceae</taxon>
        <taxon>Oligosphaera</taxon>
    </lineage>
</organism>
<dbReference type="AlphaFoldDB" id="A0AAE4APH2"/>
<dbReference type="InterPro" id="IPR014942">
    <property type="entry name" value="AbiEii"/>
</dbReference>